<accession>A0ABV9YH40</accession>
<gene>
    <name evidence="1" type="ORF">ACFPBZ_07095</name>
</gene>
<sequence>MPQRWLWVADMDRCFDEAGEFLPDIEPGTQKRGDWWSCDERTRTGDTALLYVTRPLSQIVAFVDVKSPAREPRPYEHAERRWPHVCDYRVSELLDGPTYRTIGADAELDAWRKECRNFQGSAFEVPPPIWGKLVYLARSGP</sequence>
<evidence type="ECO:0008006" key="3">
    <source>
        <dbReference type="Google" id="ProtNLM"/>
    </source>
</evidence>
<proteinExistence type="predicted"/>
<evidence type="ECO:0000313" key="2">
    <source>
        <dbReference type="Proteomes" id="UP001595947"/>
    </source>
</evidence>
<organism evidence="1 2">
    <name type="scientific">Actinomycetospora atypica</name>
    <dbReference type="NCBI Taxonomy" id="1290095"/>
    <lineage>
        <taxon>Bacteria</taxon>
        <taxon>Bacillati</taxon>
        <taxon>Actinomycetota</taxon>
        <taxon>Actinomycetes</taxon>
        <taxon>Pseudonocardiales</taxon>
        <taxon>Pseudonocardiaceae</taxon>
        <taxon>Actinomycetospora</taxon>
    </lineage>
</organism>
<dbReference type="EMBL" id="JBHSIV010000005">
    <property type="protein sequence ID" value="MFC5061966.1"/>
    <property type="molecule type" value="Genomic_DNA"/>
</dbReference>
<reference evidence="2" key="1">
    <citation type="journal article" date="2019" name="Int. J. Syst. Evol. Microbiol.">
        <title>The Global Catalogue of Microorganisms (GCM) 10K type strain sequencing project: providing services to taxonomists for standard genome sequencing and annotation.</title>
        <authorList>
            <consortium name="The Broad Institute Genomics Platform"/>
            <consortium name="The Broad Institute Genome Sequencing Center for Infectious Disease"/>
            <person name="Wu L."/>
            <person name="Ma J."/>
        </authorList>
    </citation>
    <scope>NUCLEOTIDE SEQUENCE [LARGE SCALE GENOMIC DNA]</scope>
    <source>
        <strain evidence="2">CGMCC 4.7093</strain>
    </source>
</reference>
<evidence type="ECO:0000313" key="1">
    <source>
        <dbReference type="EMBL" id="MFC5061966.1"/>
    </source>
</evidence>
<name>A0ABV9YH40_9PSEU</name>
<comment type="caution">
    <text evidence="1">The sequence shown here is derived from an EMBL/GenBank/DDBJ whole genome shotgun (WGS) entry which is preliminary data.</text>
</comment>
<protein>
    <recommendedName>
        <fullName evidence="3">EVE domain-containing protein</fullName>
    </recommendedName>
</protein>
<keyword evidence="2" id="KW-1185">Reference proteome</keyword>
<dbReference type="RefSeq" id="WP_378035315.1">
    <property type="nucleotide sequence ID" value="NZ_JBHSIV010000005.1"/>
</dbReference>
<dbReference type="Proteomes" id="UP001595947">
    <property type="component" value="Unassembled WGS sequence"/>
</dbReference>